<reference evidence="1" key="1">
    <citation type="submission" date="2014-09" db="EMBL/GenBank/DDBJ databases">
        <authorList>
            <person name="Magalhaes I.L.F."/>
            <person name="Oliveira U."/>
            <person name="Santos F.R."/>
            <person name="Vidigal T.H.D.A."/>
            <person name="Brescovit A.D."/>
            <person name="Santos A.J."/>
        </authorList>
    </citation>
    <scope>NUCLEOTIDE SEQUENCE</scope>
    <source>
        <tissue evidence="1">Shoot tissue taken approximately 20 cm above the soil surface</tissue>
    </source>
</reference>
<accession>A0A0A9BAK0</accession>
<organism evidence="1">
    <name type="scientific">Arundo donax</name>
    <name type="common">Giant reed</name>
    <name type="synonym">Donax arundinaceus</name>
    <dbReference type="NCBI Taxonomy" id="35708"/>
    <lineage>
        <taxon>Eukaryota</taxon>
        <taxon>Viridiplantae</taxon>
        <taxon>Streptophyta</taxon>
        <taxon>Embryophyta</taxon>
        <taxon>Tracheophyta</taxon>
        <taxon>Spermatophyta</taxon>
        <taxon>Magnoliopsida</taxon>
        <taxon>Liliopsida</taxon>
        <taxon>Poales</taxon>
        <taxon>Poaceae</taxon>
        <taxon>PACMAD clade</taxon>
        <taxon>Arundinoideae</taxon>
        <taxon>Arundineae</taxon>
        <taxon>Arundo</taxon>
    </lineage>
</organism>
<name>A0A0A9BAK0_ARUDO</name>
<dbReference type="EMBL" id="GBRH01237529">
    <property type="protein sequence ID" value="JAD60366.1"/>
    <property type="molecule type" value="Transcribed_RNA"/>
</dbReference>
<proteinExistence type="predicted"/>
<dbReference type="AlphaFoldDB" id="A0A0A9BAK0"/>
<sequence length="46" mass="5407">MLLTEYKQACDALLDAQKLDPGKHEIERELRKAMEFMKISPDEDQQ</sequence>
<evidence type="ECO:0000313" key="1">
    <source>
        <dbReference type="EMBL" id="JAD60366.1"/>
    </source>
</evidence>
<reference evidence="1" key="2">
    <citation type="journal article" date="2015" name="Data Brief">
        <title>Shoot transcriptome of the giant reed, Arundo donax.</title>
        <authorList>
            <person name="Barrero R.A."/>
            <person name="Guerrero F.D."/>
            <person name="Moolhuijzen P."/>
            <person name="Goolsby J.A."/>
            <person name="Tidwell J."/>
            <person name="Bellgard S.E."/>
            <person name="Bellgard M.I."/>
        </authorList>
    </citation>
    <scope>NUCLEOTIDE SEQUENCE</scope>
    <source>
        <tissue evidence="1">Shoot tissue taken approximately 20 cm above the soil surface</tissue>
    </source>
</reference>
<protein>
    <submittedName>
        <fullName evidence="1">Uncharacterized protein</fullName>
    </submittedName>
</protein>